<gene>
    <name evidence="2" type="ORF">IAC47_06295</name>
</gene>
<proteinExistence type="predicted"/>
<evidence type="ECO:0000313" key="3">
    <source>
        <dbReference type="Proteomes" id="UP000824267"/>
    </source>
</evidence>
<reference evidence="2" key="1">
    <citation type="journal article" date="2021" name="PeerJ">
        <title>Extensive microbial diversity within the chicken gut microbiome revealed by metagenomics and culture.</title>
        <authorList>
            <person name="Gilroy R."/>
            <person name="Ravi A."/>
            <person name="Getino M."/>
            <person name="Pursley I."/>
            <person name="Horton D.L."/>
            <person name="Alikhan N.F."/>
            <person name="Baker D."/>
            <person name="Gharbi K."/>
            <person name="Hall N."/>
            <person name="Watson M."/>
            <person name="Adriaenssens E.M."/>
            <person name="Foster-Nyarko E."/>
            <person name="Jarju S."/>
            <person name="Secka A."/>
            <person name="Antonio M."/>
            <person name="Oren A."/>
            <person name="Chaudhuri R.R."/>
            <person name="La Ragione R."/>
            <person name="Hildebrand F."/>
            <person name="Pallen M.J."/>
        </authorList>
    </citation>
    <scope>NUCLEOTIDE SEQUENCE</scope>
    <source>
        <strain evidence="2">Gambia16-930</strain>
    </source>
</reference>
<evidence type="ECO:0000313" key="2">
    <source>
        <dbReference type="EMBL" id="HIW87866.1"/>
    </source>
</evidence>
<comment type="caution">
    <text evidence="2">The sequence shown here is derived from an EMBL/GenBank/DDBJ whole genome shotgun (WGS) entry which is preliminary data.</text>
</comment>
<dbReference type="AlphaFoldDB" id="A0A9D1RJR0"/>
<reference evidence="2" key="2">
    <citation type="submission" date="2021-04" db="EMBL/GenBank/DDBJ databases">
        <authorList>
            <person name="Gilroy R."/>
        </authorList>
    </citation>
    <scope>NUCLEOTIDE SEQUENCE</scope>
    <source>
        <strain evidence="2">Gambia16-930</strain>
    </source>
</reference>
<feature type="signal peptide" evidence="1">
    <location>
        <begin position="1"/>
        <end position="23"/>
    </location>
</feature>
<organism evidence="2 3">
    <name type="scientific">Candidatus Onthomorpha intestinigallinarum</name>
    <dbReference type="NCBI Taxonomy" id="2840880"/>
    <lineage>
        <taxon>Bacteria</taxon>
        <taxon>Pseudomonadati</taxon>
        <taxon>Bacteroidota</taxon>
        <taxon>Bacteroidia</taxon>
        <taxon>Bacteroidales</taxon>
        <taxon>Candidatus Onthomorpha</taxon>
    </lineage>
</organism>
<protein>
    <recommendedName>
        <fullName evidence="4">Lipoprotein</fullName>
    </recommendedName>
</protein>
<accession>A0A9D1RJR0</accession>
<dbReference type="EMBL" id="DXGG01000198">
    <property type="protein sequence ID" value="HIW87866.1"/>
    <property type="molecule type" value="Genomic_DNA"/>
</dbReference>
<dbReference type="Proteomes" id="UP000824267">
    <property type="component" value="Unassembled WGS sequence"/>
</dbReference>
<keyword evidence="1" id="KW-0732">Signal</keyword>
<feature type="chain" id="PRO_5038778377" description="Lipoprotein" evidence="1">
    <location>
        <begin position="24"/>
        <end position="207"/>
    </location>
</feature>
<sequence>MKKVLSGLMLAALLATSILFVNCSEDDSEDYSINKKSASTTESESVLIARCLKGSDAIELSFDVDTVARQTEREVESKLLKGIVVEEISILDYEPGNIDNEGGIVFSVFVPSEGASYKMYAPLRKYNDNDGSILYVAAGDIKIDVLCKGVNCDGCELIIKKRKPVGCTKCRNAEGVCESNVNASYLWGQQALSILCDVISVNVDKVF</sequence>
<evidence type="ECO:0000256" key="1">
    <source>
        <dbReference type="SAM" id="SignalP"/>
    </source>
</evidence>
<evidence type="ECO:0008006" key="4">
    <source>
        <dbReference type="Google" id="ProtNLM"/>
    </source>
</evidence>
<name>A0A9D1RJR0_9BACT</name>